<keyword evidence="3" id="KW-1185">Reference proteome</keyword>
<dbReference type="EMBL" id="JACHGN010000012">
    <property type="protein sequence ID" value="MBB5135969.1"/>
    <property type="molecule type" value="Genomic_DNA"/>
</dbReference>
<feature type="compositionally biased region" description="Basic and acidic residues" evidence="1">
    <location>
        <begin position="24"/>
        <end position="34"/>
    </location>
</feature>
<evidence type="ECO:0000313" key="3">
    <source>
        <dbReference type="Proteomes" id="UP000578449"/>
    </source>
</evidence>
<feature type="compositionally biased region" description="Acidic residues" evidence="1">
    <location>
        <begin position="58"/>
        <end position="71"/>
    </location>
</feature>
<comment type="caution">
    <text evidence="2">The sequence shown here is derived from an EMBL/GenBank/DDBJ whole genome shotgun (WGS) entry which is preliminary data.</text>
</comment>
<proteinExistence type="predicted"/>
<feature type="region of interest" description="Disordered" evidence="1">
    <location>
        <begin position="24"/>
        <end position="71"/>
    </location>
</feature>
<reference evidence="2 3" key="1">
    <citation type="submission" date="2020-08" db="EMBL/GenBank/DDBJ databases">
        <title>Genomic Encyclopedia of Type Strains, Phase IV (KMG-IV): sequencing the most valuable type-strain genomes for metagenomic binning, comparative biology and taxonomic classification.</title>
        <authorList>
            <person name="Goeker M."/>
        </authorList>
    </citation>
    <scope>NUCLEOTIDE SEQUENCE [LARGE SCALE GENOMIC DNA]</scope>
    <source>
        <strain evidence="2 3">DSM 45615</strain>
    </source>
</reference>
<name>A0A840PAD8_9ACTN</name>
<dbReference type="RefSeq" id="WP_185052875.1">
    <property type="nucleotide sequence ID" value="NZ_BAABIX010000024.1"/>
</dbReference>
<accession>A0A840PAD8</accession>
<evidence type="ECO:0000256" key="1">
    <source>
        <dbReference type="SAM" id="MobiDB-lite"/>
    </source>
</evidence>
<sequence>MASPPAMLEYLRRLERRMRCLAEGLSRSERRRDSLGLPAGPAPHGLRHPYGFAFPAGEDGEPGERPEEDES</sequence>
<organism evidence="2 3">
    <name type="scientific">Thermocatellispora tengchongensis</name>
    <dbReference type="NCBI Taxonomy" id="1073253"/>
    <lineage>
        <taxon>Bacteria</taxon>
        <taxon>Bacillati</taxon>
        <taxon>Actinomycetota</taxon>
        <taxon>Actinomycetes</taxon>
        <taxon>Streptosporangiales</taxon>
        <taxon>Streptosporangiaceae</taxon>
        <taxon>Thermocatellispora</taxon>
    </lineage>
</organism>
<evidence type="ECO:0000313" key="2">
    <source>
        <dbReference type="EMBL" id="MBB5135969.1"/>
    </source>
</evidence>
<protein>
    <submittedName>
        <fullName evidence="2">Uncharacterized protein</fullName>
    </submittedName>
</protein>
<dbReference type="AlphaFoldDB" id="A0A840PAD8"/>
<gene>
    <name evidence="2" type="ORF">HNP84_005713</name>
</gene>
<dbReference type="Proteomes" id="UP000578449">
    <property type="component" value="Unassembled WGS sequence"/>
</dbReference>